<feature type="compositionally biased region" description="Low complexity" evidence="1">
    <location>
        <begin position="66"/>
        <end position="112"/>
    </location>
</feature>
<feature type="transmembrane region" description="Helical" evidence="2">
    <location>
        <begin position="665"/>
        <end position="685"/>
    </location>
</feature>
<dbReference type="SMART" id="SM00710">
    <property type="entry name" value="PbH1"/>
    <property type="match status" value="8"/>
</dbReference>
<dbReference type="InterPro" id="IPR006626">
    <property type="entry name" value="PbH1"/>
</dbReference>
<keyword evidence="3" id="KW-0732">Signal</keyword>
<dbReference type="AlphaFoldDB" id="A0A4P7SJQ0"/>
<evidence type="ECO:0000256" key="1">
    <source>
        <dbReference type="SAM" id="MobiDB-lite"/>
    </source>
</evidence>
<dbReference type="InterPro" id="IPR039448">
    <property type="entry name" value="Beta_helix"/>
</dbReference>
<dbReference type="OrthoDB" id="3799348at2"/>
<dbReference type="SUPFAM" id="SSF51126">
    <property type="entry name" value="Pectin lyase-like"/>
    <property type="match status" value="1"/>
</dbReference>
<protein>
    <submittedName>
        <fullName evidence="5">Right-handed parallel beta-helix repeat-containing protein</fullName>
    </submittedName>
</protein>
<feature type="chain" id="PRO_5020455932" evidence="3">
    <location>
        <begin position="31"/>
        <end position="735"/>
    </location>
</feature>
<evidence type="ECO:0000313" key="5">
    <source>
        <dbReference type="EMBL" id="QCB94509.1"/>
    </source>
</evidence>
<gene>
    <name evidence="5" type="ORF">E5225_14045</name>
</gene>
<evidence type="ECO:0000256" key="2">
    <source>
        <dbReference type="SAM" id="Phobius"/>
    </source>
</evidence>
<feature type="domain" description="Right handed beta helix" evidence="4">
    <location>
        <begin position="496"/>
        <end position="620"/>
    </location>
</feature>
<sequence length="735" mass="75034">MSAARQRRRLAAGTLGAVLVTTLVAAPASAADGATAPADPRGLATAVAGILVGAGIDPFGTGEPAGQGAAVLPASAASESAPADPAPSGSTPAGDASAATTSAPATAPTGADTTDELDTEDVDASAGGRPYPGDVTTEPVLVADEDDRLDEIRTVASMVRWRQLEMDAPYRLTSGSTYTLVLTKREAPYTVTDLLALAPQTFVRQPDGAFLLSENVVVQPGATLELSGAGGLTVRLASDSERFVSIVNYGGKLVTGGTANDPVVITSWDRTAGAPDLLTDDGRAYVRAVGGQVDLRATEFRDLGFWSGRTGGVALTGTDRPTGGALEQFGRELRDDVSAMKGTAPATEPGAPPTDAAPPVEEPAGAVPGVLPAGELPLPEVDLDDPSYSYVAARIDGVTFDGNAFGLFLSSANGVDITDTVVSDSLVDGLVLHRFVANAAISATEVSGNAGDGIVLSRATTGIVLSEVSATGNGDNGIELRGESLADGPSATGSPVGDYGNNSVSNSVASDNARYGIEVVGGRNVSLTANDVSGNDMGIVVRDPASEVAVVGNRLRDNARHGIALRDGVLSATVSGNVLDDGSNGIYLRDAVADVRRNTVSGMTLHAVTLVGDVGTTVVTENDLAGRGPSAVDRKRVTGTELEVTGNDEGGWASTKPFWTVVRNAAQPLTVMWVLLGLLVVVTAVRGAGRPRTRTHPYAEQARLSTIVGRPANDLPLSTHDMRTRPQEGVLDAPR</sequence>
<feature type="region of interest" description="Disordered" evidence="1">
    <location>
        <begin position="710"/>
        <end position="735"/>
    </location>
</feature>
<dbReference type="EMBL" id="CP039291">
    <property type="protein sequence ID" value="QCB94509.1"/>
    <property type="molecule type" value="Genomic_DNA"/>
</dbReference>
<dbReference type="Pfam" id="PF13229">
    <property type="entry name" value="Beta_helix"/>
    <property type="match status" value="1"/>
</dbReference>
<dbReference type="RefSeq" id="WP_135972450.1">
    <property type="nucleotide sequence ID" value="NZ_CP039291.1"/>
</dbReference>
<keyword evidence="2" id="KW-0812">Transmembrane</keyword>
<feature type="region of interest" description="Disordered" evidence="1">
    <location>
        <begin position="66"/>
        <end position="139"/>
    </location>
</feature>
<dbReference type="KEGG" id="celz:E5225_14045"/>
<feature type="compositionally biased region" description="Acidic residues" evidence="1">
    <location>
        <begin position="113"/>
        <end position="123"/>
    </location>
</feature>
<name>A0A4P7SJQ0_9CELL</name>
<reference evidence="5 6" key="1">
    <citation type="submission" date="2019-04" db="EMBL/GenBank/DDBJ databases">
        <title>Isolation and identification of Cellulomonas shaoxiangyii sp. Nov. isolated from feces of the Tibetan antelopes (Pantholops hodgsonii) in the Qinghai-Tibet plateau of China.</title>
        <authorList>
            <person name="Tian Z."/>
        </authorList>
    </citation>
    <scope>NUCLEOTIDE SEQUENCE [LARGE SCALE GENOMIC DNA]</scope>
    <source>
        <strain evidence="5 6">Z28</strain>
    </source>
</reference>
<accession>A0A4P7SJQ0</accession>
<dbReference type="Gene3D" id="2.160.20.10">
    <property type="entry name" value="Single-stranded right-handed beta-helix, Pectin lyase-like"/>
    <property type="match status" value="1"/>
</dbReference>
<keyword evidence="2" id="KW-1133">Transmembrane helix</keyword>
<evidence type="ECO:0000259" key="4">
    <source>
        <dbReference type="Pfam" id="PF13229"/>
    </source>
</evidence>
<dbReference type="InterPro" id="IPR011050">
    <property type="entry name" value="Pectin_lyase_fold/virulence"/>
</dbReference>
<feature type="signal peptide" evidence="3">
    <location>
        <begin position="1"/>
        <end position="30"/>
    </location>
</feature>
<evidence type="ECO:0000313" key="6">
    <source>
        <dbReference type="Proteomes" id="UP000296469"/>
    </source>
</evidence>
<evidence type="ECO:0000256" key="3">
    <source>
        <dbReference type="SAM" id="SignalP"/>
    </source>
</evidence>
<feature type="region of interest" description="Disordered" evidence="1">
    <location>
        <begin position="339"/>
        <end position="365"/>
    </location>
</feature>
<proteinExistence type="predicted"/>
<organism evidence="5 6">
    <name type="scientific">Cellulomonas shaoxiangyii</name>
    <dbReference type="NCBI Taxonomy" id="2566013"/>
    <lineage>
        <taxon>Bacteria</taxon>
        <taxon>Bacillati</taxon>
        <taxon>Actinomycetota</taxon>
        <taxon>Actinomycetes</taxon>
        <taxon>Micrococcales</taxon>
        <taxon>Cellulomonadaceae</taxon>
        <taxon>Cellulomonas</taxon>
    </lineage>
</organism>
<dbReference type="Proteomes" id="UP000296469">
    <property type="component" value="Chromosome"/>
</dbReference>
<keyword evidence="6" id="KW-1185">Reference proteome</keyword>
<keyword evidence="2" id="KW-0472">Membrane</keyword>
<dbReference type="InterPro" id="IPR012334">
    <property type="entry name" value="Pectin_lyas_fold"/>
</dbReference>